<evidence type="ECO:0000256" key="1">
    <source>
        <dbReference type="ARBA" id="ARBA00004202"/>
    </source>
</evidence>
<sequence>MIPLLLYVMHFFVKTDDQLVLFSSFNGKGYLDNPKAIFEAMQSNPEHKNYQLVWGMKKLEHIKGAKVVKQRSLAYFYYLVKAKYWVFNAKMPEYYVKKDDQIYLQTWHGTPLKRLAHDMTDTGITYYRSQQSYQQMLASYDKDSQLWDYLVSPNSFSTEVFSSAFQVPKEKLIETGYPRNDVLSQADDKSKKDIREKYRMPQEKTVILYAPTWRDNDYGLTGYTFKLEVDFHKWQKQLGDGYLIVFKPHYLISNQFEIPSDLTEFVQTLPADSDINDAYLMSDMLITDYSSVFFDYANLKQPIYFYMYDMAAYQDELRGFYLDVPSDLPNDISQTEDDLLTKITTEKFDYERLAAFNQRFNQLQDGKASEKVIKEVFR</sequence>
<evidence type="ECO:0000313" key="7">
    <source>
        <dbReference type="EMBL" id="GFH39797.1"/>
    </source>
</evidence>
<accession>A0A6A0B7N3</accession>
<name>A0A6A0B7N3_9LACT</name>
<comment type="caution">
    <text evidence="7">The sequence shown here is derived from an EMBL/GenBank/DDBJ whole genome shotgun (WGS) entry which is preliminary data.</text>
</comment>
<dbReference type="InterPro" id="IPR043148">
    <property type="entry name" value="TagF_C"/>
</dbReference>
<evidence type="ECO:0000256" key="6">
    <source>
        <dbReference type="ARBA" id="ARBA00023136"/>
    </source>
</evidence>
<keyword evidence="3" id="KW-1003">Cell membrane</keyword>
<keyword evidence="8" id="KW-1185">Reference proteome</keyword>
<reference evidence="7 8" key="1">
    <citation type="submission" date="2020-02" db="EMBL/GenBank/DDBJ databases">
        <title>Draft genome sequence of Lactococcus sp. Hs20B0-1.</title>
        <authorList>
            <person name="Noda S."/>
            <person name="Yuki M."/>
            <person name="Ohkuma M."/>
        </authorList>
    </citation>
    <scope>NUCLEOTIDE SEQUENCE [LARGE SCALE GENOMIC DNA]</scope>
    <source>
        <strain evidence="7 8">Hs20B0-1</strain>
    </source>
</reference>
<dbReference type="GO" id="GO:0019350">
    <property type="term" value="P:teichoic acid biosynthetic process"/>
    <property type="evidence" value="ECO:0007669"/>
    <property type="project" value="UniProtKB-KW"/>
</dbReference>
<dbReference type="Proteomes" id="UP000475928">
    <property type="component" value="Unassembled WGS sequence"/>
</dbReference>
<dbReference type="InterPro" id="IPR051612">
    <property type="entry name" value="Teichoic_Acid_Biosynth"/>
</dbReference>
<keyword evidence="6" id="KW-0472">Membrane</keyword>
<dbReference type="PANTHER" id="PTHR37316:SF3">
    <property type="entry name" value="TEICHOIC ACID GLYCEROL-PHOSPHATE TRANSFERASE"/>
    <property type="match status" value="1"/>
</dbReference>
<evidence type="ECO:0000313" key="8">
    <source>
        <dbReference type="Proteomes" id="UP000475928"/>
    </source>
</evidence>
<dbReference type="GO" id="GO:0047355">
    <property type="term" value="F:CDP-glycerol glycerophosphotransferase activity"/>
    <property type="evidence" value="ECO:0007669"/>
    <property type="project" value="InterPro"/>
</dbReference>
<dbReference type="PANTHER" id="PTHR37316">
    <property type="entry name" value="TEICHOIC ACID GLYCEROL-PHOSPHATE PRIMASE"/>
    <property type="match status" value="1"/>
</dbReference>
<keyword evidence="5" id="KW-0777">Teichoic acid biosynthesis</keyword>
<dbReference type="Gene3D" id="3.40.50.12580">
    <property type="match status" value="1"/>
</dbReference>
<dbReference type="AlphaFoldDB" id="A0A6A0B7N3"/>
<proteinExistence type="inferred from homology"/>
<comment type="subcellular location">
    <subcellularLocation>
        <location evidence="1">Cell membrane</location>
        <topology evidence="1">Peripheral membrane protein</topology>
    </subcellularLocation>
</comment>
<dbReference type="GO" id="GO:0005886">
    <property type="term" value="C:plasma membrane"/>
    <property type="evidence" value="ECO:0007669"/>
    <property type="project" value="UniProtKB-SubCell"/>
</dbReference>
<evidence type="ECO:0000256" key="3">
    <source>
        <dbReference type="ARBA" id="ARBA00022475"/>
    </source>
</evidence>
<comment type="similarity">
    <text evidence="2">Belongs to the CDP-glycerol glycerophosphotransferase family.</text>
</comment>
<organism evidence="7 8">
    <name type="scientific">Pseudolactococcus insecticola</name>
    <dbReference type="NCBI Taxonomy" id="2709158"/>
    <lineage>
        <taxon>Bacteria</taxon>
        <taxon>Bacillati</taxon>
        <taxon>Bacillota</taxon>
        <taxon>Bacilli</taxon>
        <taxon>Lactobacillales</taxon>
        <taxon>Streptococcaceae</taxon>
        <taxon>Pseudolactococcus</taxon>
    </lineage>
</organism>
<protein>
    <submittedName>
        <fullName evidence="7">Teichoic acid biosynthesis protein F</fullName>
    </submittedName>
</protein>
<keyword evidence="4" id="KW-0808">Transferase</keyword>
<dbReference type="InterPro" id="IPR007554">
    <property type="entry name" value="Glycerophosphate_synth"/>
</dbReference>
<evidence type="ECO:0000256" key="4">
    <source>
        <dbReference type="ARBA" id="ARBA00022679"/>
    </source>
</evidence>
<dbReference type="InterPro" id="IPR043149">
    <property type="entry name" value="TagF_N"/>
</dbReference>
<dbReference type="Pfam" id="PF04464">
    <property type="entry name" value="Glyphos_transf"/>
    <property type="match status" value="1"/>
</dbReference>
<dbReference type="SUPFAM" id="SSF53756">
    <property type="entry name" value="UDP-Glycosyltransferase/glycogen phosphorylase"/>
    <property type="match status" value="1"/>
</dbReference>
<gene>
    <name evidence="7" type="primary">tagF</name>
    <name evidence="7" type="ORF">Hs20B_01950</name>
</gene>
<dbReference type="Gene3D" id="3.40.50.11820">
    <property type="match status" value="1"/>
</dbReference>
<dbReference type="EMBL" id="BLLH01000001">
    <property type="protein sequence ID" value="GFH39797.1"/>
    <property type="molecule type" value="Genomic_DNA"/>
</dbReference>
<evidence type="ECO:0000256" key="5">
    <source>
        <dbReference type="ARBA" id="ARBA00022944"/>
    </source>
</evidence>
<evidence type="ECO:0000256" key="2">
    <source>
        <dbReference type="ARBA" id="ARBA00010488"/>
    </source>
</evidence>